<name>A0A9D4F3Q4_DREPO</name>
<comment type="function">
    <text evidence="3">Required for the assembly of the mitochondrial membrane respiratory chain NADH dehydrogenase (Complex I). Involved in mid-late stages of complex I assembly.</text>
</comment>
<keyword evidence="6" id="KW-1185">Reference proteome</keyword>
<keyword evidence="1" id="KW-0560">Oxidoreductase</keyword>
<dbReference type="GO" id="GO:0016491">
    <property type="term" value="F:oxidoreductase activity"/>
    <property type="evidence" value="ECO:0007669"/>
    <property type="project" value="UniProtKB-KW"/>
</dbReference>
<dbReference type="Pfam" id="PF01266">
    <property type="entry name" value="DAO"/>
    <property type="match status" value="1"/>
</dbReference>
<comment type="caution">
    <text evidence="5">The sequence shown here is derived from an EMBL/GenBank/DDBJ whole genome shotgun (WGS) entry which is preliminary data.</text>
</comment>
<dbReference type="PANTHER" id="PTHR13847:SF287">
    <property type="entry name" value="FAD-DEPENDENT OXIDOREDUCTASE DOMAIN-CONTAINING PROTEIN 1"/>
    <property type="match status" value="1"/>
</dbReference>
<gene>
    <name evidence="5" type="ORF">DPMN_144741</name>
</gene>
<dbReference type="InterPro" id="IPR036188">
    <property type="entry name" value="FAD/NAD-bd_sf"/>
</dbReference>
<organism evidence="5 6">
    <name type="scientific">Dreissena polymorpha</name>
    <name type="common">Zebra mussel</name>
    <name type="synonym">Mytilus polymorpha</name>
    <dbReference type="NCBI Taxonomy" id="45954"/>
    <lineage>
        <taxon>Eukaryota</taxon>
        <taxon>Metazoa</taxon>
        <taxon>Spiralia</taxon>
        <taxon>Lophotrochozoa</taxon>
        <taxon>Mollusca</taxon>
        <taxon>Bivalvia</taxon>
        <taxon>Autobranchia</taxon>
        <taxon>Heteroconchia</taxon>
        <taxon>Euheterodonta</taxon>
        <taxon>Imparidentia</taxon>
        <taxon>Neoheterodontei</taxon>
        <taxon>Myida</taxon>
        <taxon>Dreissenoidea</taxon>
        <taxon>Dreissenidae</taxon>
        <taxon>Dreissena</taxon>
    </lineage>
</organism>
<reference evidence="5" key="2">
    <citation type="submission" date="2020-11" db="EMBL/GenBank/DDBJ databases">
        <authorList>
            <person name="McCartney M.A."/>
            <person name="Auch B."/>
            <person name="Kono T."/>
            <person name="Mallez S."/>
            <person name="Becker A."/>
            <person name="Gohl D.M."/>
            <person name="Silverstein K.A.T."/>
            <person name="Koren S."/>
            <person name="Bechman K.B."/>
            <person name="Herman A."/>
            <person name="Abrahante J.E."/>
            <person name="Garbe J."/>
        </authorList>
    </citation>
    <scope>NUCLEOTIDE SEQUENCE</scope>
    <source>
        <strain evidence="5">Duluth1</strain>
        <tissue evidence="5">Whole animal</tissue>
    </source>
</reference>
<evidence type="ECO:0000256" key="2">
    <source>
        <dbReference type="ARBA" id="ARBA00039785"/>
    </source>
</evidence>
<evidence type="ECO:0000313" key="6">
    <source>
        <dbReference type="Proteomes" id="UP000828390"/>
    </source>
</evidence>
<evidence type="ECO:0000256" key="1">
    <source>
        <dbReference type="ARBA" id="ARBA00023002"/>
    </source>
</evidence>
<dbReference type="PANTHER" id="PTHR13847">
    <property type="entry name" value="SARCOSINE DEHYDROGENASE-RELATED"/>
    <property type="match status" value="1"/>
</dbReference>
<protein>
    <recommendedName>
        <fullName evidence="2">FAD-dependent oxidoreductase domain-containing protein 1</fullName>
    </recommendedName>
</protein>
<sequence>MLQAFARRAPSISVRARCLCTKPPTSPGPPEREYVQPSTEEKSALKILKDEFRPLFTGEAVGVEKAVPRRTDVLIIGGGLVGTAAAYFLKAHGEMFDVTIVERDYGYTRASTMLSCGGVRHQFTIPENVQMSMFTTEFLKHYKEHLTVLGQDPPHVDFHHQGYLFLAPENRAQLLLDCVKMQRAQGAKTVILSKAQLAEKYPWMNLDGIECASYGTEGEGWFDPWQLVHALKGKNIQLGVRYCQGEVVKFRYDSVPLYTSGGIAEKKRILGVDVDHPDGKRYGCDAAVIINSAGPWAGEVARMAGIGVDVFPELPVEPRKRYVYTIHCPDGPTLDCPFLIDTSGAYIRREGLGGNYICGASPSEEAEPSIANLDVDYEFYQEVVWPSIAHRVPAFNNSKLKCAWAGYYDYNTVDQNLIIGSHPEYRNFLFANGMSGHGVQQGLAIGRALFEYIYYSKYKTIDLSMFDFARFAERRPILEQAIV</sequence>
<dbReference type="Proteomes" id="UP000828390">
    <property type="component" value="Unassembled WGS sequence"/>
</dbReference>
<dbReference type="GO" id="GO:0005739">
    <property type="term" value="C:mitochondrion"/>
    <property type="evidence" value="ECO:0007669"/>
    <property type="project" value="GOC"/>
</dbReference>
<proteinExistence type="predicted"/>
<dbReference type="GO" id="GO:0032981">
    <property type="term" value="P:mitochondrial respiratory chain complex I assembly"/>
    <property type="evidence" value="ECO:0007669"/>
    <property type="project" value="TreeGrafter"/>
</dbReference>
<evidence type="ECO:0000313" key="5">
    <source>
        <dbReference type="EMBL" id="KAH3791258.1"/>
    </source>
</evidence>
<dbReference type="EMBL" id="JAIWYP010000007">
    <property type="protein sequence ID" value="KAH3791258.1"/>
    <property type="molecule type" value="Genomic_DNA"/>
</dbReference>
<dbReference type="Gene3D" id="3.30.9.10">
    <property type="entry name" value="D-Amino Acid Oxidase, subunit A, domain 2"/>
    <property type="match status" value="1"/>
</dbReference>
<dbReference type="AlphaFoldDB" id="A0A9D4F3Q4"/>
<dbReference type="OrthoDB" id="424974at2759"/>
<feature type="domain" description="FAD dependent oxidoreductase" evidence="4">
    <location>
        <begin position="72"/>
        <end position="450"/>
    </location>
</feature>
<reference evidence="5" key="1">
    <citation type="journal article" date="2019" name="bioRxiv">
        <title>The Genome of the Zebra Mussel, Dreissena polymorpha: A Resource for Invasive Species Research.</title>
        <authorList>
            <person name="McCartney M.A."/>
            <person name="Auch B."/>
            <person name="Kono T."/>
            <person name="Mallez S."/>
            <person name="Zhang Y."/>
            <person name="Obille A."/>
            <person name="Becker A."/>
            <person name="Abrahante J.E."/>
            <person name="Garbe J."/>
            <person name="Badalamenti J.P."/>
            <person name="Herman A."/>
            <person name="Mangelson H."/>
            <person name="Liachko I."/>
            <person name="Sullivan S."/>
            <person name="Sone E.D."/>
            <person name="Koren S."/>
            <person name="Silverstein K.A.T."/>
            <person name="Beckman K.B."/>
            <person name="Gohl D.M."/>
        </authorList>
    </citation>
    <scope>NUCLEOTIDE SEQUENCE</scope>
    <source>
        <strain evidence="5">Duluth1</strain>
        <tissue evidence="5">Whole animal</tissue>
    </source>
</reference>
<evidence type="ECO:0000259" key="4">
    <source>
        <dbReference type="Pfam" id="PF01266"/>
    </source>
</evidence>
<dbReference type="InterPro" id="IPR006076">
    <property type="entry name" value="FAD-dep_OxRdtase"/>
</dbReference>
<dbReference type="SUPFAM" id="SSF51905">
    <property type="entry name" value="FAD/NAD(P)-binding domain"/>
    <property type="match status" value="1"/>
</dbReference>
<evidence type="ECO:0000256" key="3">
    <source>
        <dbReference type="ARBA" id="ARBA00046185"/>
    </source>
</evidence>
<accession>A0A9D4F3Q4</accession>
<dbReference type="Gene3D" id="3.50.50.60">
    <property type="entry name" value="FAD/NAD(P)-binding domain"/>
    <property type="match status" value="1"/>
</dbReference>